<evidence type="ECO:0000313" key="3">
    <source>
        <dbReference type="EMBL" id="SLM91681.1"/>
    </source>
</evidence>
<dbReference type="InterPro" id="IPR021414">
    <property type="entry name" value="DUF3054"/>
</dbReference>
<dbReference type="RefSeq" id="WP_087103945.1">
    <property type="nucleotide sequence ID" value="NZ_FWFG01000061.1"/>
</dbReference>
<evidence type="ECO:0000256" key="1">
    <source>
        <dbReference type="SAM" id="MobiDB-lite"/>
    </source>
</evidence>
<organism evidence="3 4">
    <name type="scientific">Brachybacterium nesterenkovii</name>
    <dbReference type="NCBI Taxonomy" id="47847"/>
    <lineage>
        <taxon>Bacteria</taxon>
        <taxon>Bacillati</taxon>
        <taxon>Actinomycetota</taxon>
        <taxon>Actinomycetes</taxon>
        <taxon>Micrococcales</taxon>
        <taxon>Dermabacteraceae</taxon>
        <taxon>Brachybacterium</taxon>
    </lineage>
</organism>
<dbReference type="Pfam" id="PF11255">
    <property type="entry name" value="DUF3054"/>
    <property type="match status" value="1"/>
</dbReference>
<evidence type="ECO:0000313" key="4">
    <source>
        <dbReference type="Proteomes" id="UP000195981"/>
    </source>
</evidence>
<dbReference type="EMBL" id="FWFG01000061">
    <property type="protein sequence ID" value="SLM91681.1"/>
    <property type="molecule type" value="Genomic_DNA"/>
</dbReference>
<protein>
    <submittedName>
        <fullName evidence="3">PROBABLE CONSERVED TRANSMEMBRANE PROTEIN</fullName>
    </submittedName>
</protein>
<keyword evidence="2" id="KW-0472">Membrane</keyword>
<keyword evidence="4" id="KW-1185">Reference proteome</keyword>
<gene>
    <name evidence="3" type="ORF">FM110_06970</name>
</gene>
<feature type="transmembrane region" description="Helical" evidence="2">
    <location>
        <begin position="37"/>
        <end position="53"/>
    </location>
</feature>
<accession>A0A1X6X027</accession>
<proteinExistence type="predicted"/>
<dbReference type="OrthoDB" id="3698172at2"/>
<feature type="region of interest" description="Disordered" evidence="1">
    <location>
        <begin position="129"/>
        <end position="166"/>
    </location>
</feature>
<reference evidence="3 4" key="1">
    <citation type="submission" date="2017-02" db="EMBL/GenBank/DDBJ databases">
        <authorList>
            <person name="Peterson S.W."/>
        </authorList>
    </citation>
    <scope>NUCLEOTIDE SEQUENCE [LARGE SCALE GENOMIC DNA]</scope>
    <source>
        <strain evidence="3 4">CIP104813</strain>
    </source>
</reference>
<keyword evidence="2 3" id="KW-0812">Transmembrane</keyword>
<evidence type="ECO:0000256" key="2">
    <source>
        <dbReference type="SAM" id="Phobius"/>
    </source>
</evidence>
<keyword evidence="2" id="KW-1133">Transmembrane helix</keyword>
<name>A0A1X6X027_9MICO</name>
<feature type="transmembrane region" description="Helical" evidence="2">
    <location>
        <begin position="92"/>
        <end position="110"/>
    </location>
</feature>
<dbReference type="AlphaFoldDB" id="A0A1X6X027"/>
<feature type="transmembrane region" description="Helical" evidence="2">
    <location>
        <begin position="60"/>
        <end position="80"/>
    </location>
</feature>
<sequence length="166" mass="17664">MMRSVGALVGDALAVLLFVAIGLMQHATPLTTSTVGLVAWPFLVGMLLGHLTIRSWRAPFALWPHGVFIWAITIAAAMAIRTLFGAGTETSFIIVTATFLALFMLGWRAVASFVTRRERREVIDAAQLRKADGTAGTVATDETDEENASVDAGTAAAEDATADESR</sequence>
<dbReference type="Proteomes" id="UP000195981">
    <property type="component" value="Unassembled WGS sequence"/>
</dbReference>